<dbReference type="Pfam" id="PF07894">
    <property type="entry name" value="SACK1"/>
    <property type="match status" value="1"/>
</dbReference>
<protein>
    <submittedName>
        <fullName evidence="6">Family with sequence similarity 83 member G</fullName>
    </submittedName>
</protein>
<evidence type="ECO:0000256" key="4">
    <source>
        <dbReference type="SAM" id="MobiDB-lite"/>
    </source>
</evidence>
<dbReference type="PANTHER" id="PTHR16181">
    <property type="entry name" value="PROTEIN FAM83A-RELATED"/>
    <property type="match status" value="1"/>
</dbReference>
<dbReference type="KEGG" id="omy:110519166"/>
<dbReference type="Gene3D" id="3.30.870.10">
    <property type="entry name" value="Endonuclease Chain A"/>
    <property type="match status" value="1"/>
</dbReference>
<keyword evidence="7" id="KW-1185">Reference proteome</keyword>
<dbReference type="InterPro" id="IPR012461">
    <property type="entry name" value="SACK1"/>
</dbReference>
<feature type="domain" description="Scaffolding anchor of CK1" evidence="5">
    <location>
        <begin position="15"/>
        <end position="295"/>
    </location>
</feature>
<gene>
    <name evidence="6" type="primary">LOC110519166</name>
</gene>
<dbReference type="Ensembl" id="ENSOMYT00000127439.1">
    <property type="protein sequence ID" value="ENSOMYP00000137937.1"/>
    <property type="gene ID" value="ENSOMYG00000050682.1"/>
</dbReference>
<dbReference type="OrthoDB" id="6103632at2759"/>
<proteinExistence type="inferred from homology"/>
<feature type="compositionally biased region" description="Polar residues" evidence="4">
    <location>
        <begin position="651"/>
        <end position="661"/>
    </location>
</feature>
<evidence type="ECO:0000256" key="2">
    <source>
        <dbReference type="ARBA" id="ARBA00006937"/>
    </source>
</evidence>
<dbReference type="GO" id="GO:0007165">
    <property type="term" value="P:signal transduction"/>
    <property type="evidence" value="ECO:0007669"/>
    <property type="project" value="TreeGrafter"/>
</dbReference>
<evidence type="ECO:0000259" key="5">
    <source>
        <dbReference type="Pfam" id="PF07894"/>
    </source>
</evidence>
<feature type="region of interest" description="Disordered" evidence="4">
    <location>
        <begin position="422"/>
        <end position="679"/>
    </location>
</feature>
<evidence type="ECO:0000313" key="6">
    <source>
        <dbReference type="Ensembl" id="ENSOMYP00000137937.1"/>
    </source>
</evidence>
<dbReference type="GO" id="GO:0005737">
    <property type="term" value="C:cytoplasm"/>
    <property type="evidence" value="ECO:0007669"/>
    <property type="project" value="UniProtKB-SubCell"/>
</dbReference>
<evidence type="ECO:0000256" key="3">
    <source>
        <dbReference type="ARBA" id="ARBA00022490"/>
    </source>
</evidence>
<dbReference type="GO" id="GO:0019901">
    <property type="term" value="F:protein kinase binding"/>
    <property type="evidence" value="ECO:0007669"/>
    <property type="project" value="TreeGrafter"/>
</dbReference>
<dbReference type="InterPro" id="IPR050944">
    <property type="entry name" value="FAM83"/>
</dbReference>
<feature type="region of interest" description="Disordered" evidence="4">
    <location>
        <begin position="343"/>
        <end position="367"/>
    </location>
</feature>
<reference evidence="6" key="2">
    <citation type="submission" date="2025-09" db="UniProtKB">
        <authorList>
            <consortium name="Ensembl"/>
        </authorList>
    </citation>
    <scope>IDENTIFICATION</scope>
</reference>
<feature type="compositionally biased region" description="Acidic residues" evidence="4">
    <location>
        <begin position="611"/>
        <end position="631"/>
    </location>
</feature>
<feature type="compositionally biased region" description="Basic and acidic residues" evidence="4">
    <location>
        <begin position="712"/>
        <end position="722"/>
    </location>
</feature>
<dbReference type="RefSeq" id="XP_036829487.1">
    <property type="nucleotide sequence ID" value="XM_036973592.1"/>
</dbReference>
<evidence type="ECO:0000256" key="1">
    <source>
        <dbReference type="ARBA" id="ARBA00004496"/>
    </source>
</evidence>
<comment type="similarity">
    <text evidence="2">Belongs to the FAM83 family.</text>
</comment>
<dbReference type="GeneTree" id="ENSGT00940000157932"/>
<dbReference type="PANTHER" id="PTHR16181:SF29">
    <property type="entry name" value="PROTEIN FAM83A-RELATED"/>
    <property type="match status" value="1"/>
</dbReference>
<dbReference type="AlphaFoldDB" id="A0A8K9XV70"/>
<feature type="compositionally biased region" description="Polar residues" evidence="4">
    <location>
        <begin position="422"/>
        <end position="445"/>
    </location>
</feature>
<dbReference type="GeneID" id="110519166"/>
<feature type="compositionally biased region" description="Polar residues" evidence="4">
    <location>
        <begin position="792"/>
        <end position="801"/>
    </location>
</feature>
<feature type="compositionally biased region" description="Basic and acidic residues" evidence="4">
    <location>
        <begin position="632"/>
        <end position="644"/>
    </location>
</feature>
<name>A0A8K9XV70_ONCMY</name>
<reference evidence="6" key="1">
    <citation type="submission" date="2025-08" db="UniProtKB">
        <authorList>
            <consortium name="Ensembl"/>
        </authorList>
    </citation>
    <scope>IDENTIFICATION</scope>
</reference>
<comment type="subcellular location">
    <subcellularLocation>
        <location evidence="1">Cytoplasm</location>
    </subcellularLocation>
</comment>
<accession>A0A8K9XV70</accession>
<feature type="compositionally biased region" description="Polar residues" evidence="4">
    <location>
        <begin position="567"/>
        <end position="598"/>
    </location>
</feature>
<evidence type="ECO:0000313" key="7">
    <source>
        <dbReference type="Proteomes" id="UP000694395"/>
    </source>
</evidence>
<feature type="compositionally biased region" description="Low complexity" evidence="4">
    <location>
        <begin position="343"/>
        <end position="360"/>
    </location>
</feature>
<sequence length="867" mass="95487">MALSQVQCLDEHHINWRVTESKPEFFYSEDQRLALEALLTGGREAFSSYLSEHDLRHFLSEPELLRLARTVEAYRPGSEHLKAEAGAGSASPKEYDGGNGPLSLQYWPDRSEGSIPDLDLGWPDAVSYRGVTRVNVHTQPPADGQTHIKEVVRKTISQAQKVIAVVMDQFSDVDIYKDLLDAAYKRRVPVYIVIDTSAVSCFLDMCCRANMHQGHLKNLRVRCSEGVEFYTRSAQKVRGSLSQRYMLIDGDRAVTGSYSFTWSASRLDRNLITVLSGQAVETFDKQFRDLYMTSRGVSLAKIPLEEEPIPDLTPIATPAPVSAAVARKLINPKYALVTSQAKANNASPASSANDSSNKNSTTQNPLGRVLKPAREPVEAPPLHPGLANLEKVYLIPYLPTWPEPDPPRDVIGFINVRDASRPQQVHLQRSQQFETSQAIRFSSPFSLPEKPLPETATLRNTQHDKQTPDTQNPDTQNPDTPDTQNPDTQNPDTPDTQNPDTQNPDTPDTQNPDTQNPDTPDTQNPDTPDTQNPDTPDTQHPDTPDINPSAPPVPKPRTLQLLISPAHSHQSGQPQVSLVPRTESQSGTPPASISQSETLMDLPKSRHGQREEEEEGLEEEWLEEEEWVEEGLEGRRGNSSHDDNDSITALCDQTANNTSSDDLYYECNESEPTESSPVANGLTAELGQVGKGHSHGNGVNVMARFSQSMLDLRPHSQSDDRGVLMSQSQDRRGQQTRPQPHRHIGQLFQSSRSPGRDGRQSGRAKVVIAKPGSVHRSPLASCPAIGGHRYLQGQSLQPSDTRSSRSPRRHSPAYKGAGLSPGHASPRRASNPAGAMGVSFSKLTNQLLRGRYIAPQTKASLDNKEVG</sequence>
<dbReference type="SUPFAM" id="SSF56024">
    <property type="entry name" value="Phospholipase D/nuclease"/>
    <property type="match status" value="1"/>
</dbReference>
<dbReference type="Proteomes" id="UP000694395">
    <property type="component" value="Unassembled WGS sequence"/>
</dbReference>
<feature type="compositionally biased region" description="Low complexity" evidence="4">
    <location>
        <begin position="468"/>
        <end position="536"/>
    </location>
</feature>
<feature type="region of interest" description="Disordered" evidence="4">
    <location>
        <begin position="712"/>
        <end position="837"/>
    </location>
</feature>
<dbReference type="FunFam" id="3.30.870.10:FF:000004">
    <property type="entry name" value="protein FAM83H isoform X2"/>
    <property type="match status" value="1"/>
</dbReference>
<organism evidence="6 7">
    <name type="scientific">Oncorhynchus mykiss</name>
    <name type="common">Rainbow trout</name>
    <name type="synonym">Salmo gairdneri</name>
    <dbReference type="NCBI Taxonomy" id="8022"/>
    <lineage>
        <taxon>Eukaryota</taxon>
        <taxon>Metazoa</taxon>
        <taxon>Chordata</taxon>
        <taxon>Craniata</taxon>
        <taxon>Vertebrata</taxon>
        <taxon>Euteleostomi</taxon>
        <taxon>Actinopterygii</taxon>
        <taxon>Neopterygii</taxon>
        <taxon>Teleostei</taxon>
        <taxon>Protacanthopterygii</taxon>
        <taxon>Salmoniformes</taxon>
        <taxon>Salmonidae</taxon>
        <taxon>Salmoninae</taxon>
        <taxon>Oncorhynchus</taxon>
    </lineage>
</organism>
<feature type="region of interest" description="Disordered" evidence="4">
    <location>
        <begin position="79"/>
        <end position="99"/>
    </location>
</feature>
<keyword evidence="3" id="KW-0963">Cytoplasm</keyword>